<dbReference type="GO" id="GO:0016020">
    <property type="term" value="C:membrane"/>
    <property type="evidence" value="ECO:0007669"/>
    <property type="project" value="InterPro"/>
</dbReference>
<dbReference type="SUPFAM" id="SSF50494">
    <property type="entry name" value="Trypsin-like serine proteases"/>
    <property type="match status" value="1"/>
</dbReference>
<dbReference type="SUPFAM" id="SSF57424">
    <property type="entry name" value="LDL receptor-like module"/>
    <property type="match status" value="1"/>
</dbReference>
<dbReference type="InterPro" id="IPR036772">
    <property type="entry name" value="SRCR-like_dom_sf"/>
</dbReference>
<evidence type="ECO:0000313" key="9">
    <source>
        <dbReference type="EMBL" id="AWO98997.1"/>
    </source>
</evidence>
<dbReference type="PANTHER" id="PTHR24252">
    <property type="entry name" value="ACROSIN-RELATED"/>
    <property type="match status" value="1"/>
</dbReference>
<dbReference type="PROSITE" id="PS50240">
    <property type="entry name" value="TRYPSIN_DOM"/>
    <property type="match status" value="1"/>
</dbReference>
<protein>
    <submittedName>
        <fullName evidence="9">Putative transmembrane protease serine 13-like</fullName>
    </submittedName>
</protein>
<evidence type="ECO:0000256" key="6">
    <source>
        <dbReference type="RuleBase" id="RU363034"/>
    </source>
</evidence>
<dbReference type="EMBL" id="CP026245">
    <property type="protein sequence ID" value="AWO98997.1"/>
    <property type="molecule type" value="Genomic_DNA"/>
</dbReference>
<evidence type="ECO:0000256" key="4">
    <source>
        <dbReference type="ARBA" id="ARBA00023157"/>
    </source>
</evidence>
<evidence type="ECO:0000256" key="1">
    <source>
        <dbReference type="ARBA" id="ARBA00022670"/>
    </source>
</evidence>
<keyword evidence="7 9" id="KW-0812">Transmembrane</keyword>
<dbReference type="STRING" id="52904.ENSSMAP00000024248"/>
<dbReference type="GO" id="GO:0006508">
    <property type="term" value="P:proteolysis"/>
    <property type="evidence" value="ECO:0007669"/>
    <property type="project" value="UniProtKB-KW"/>
</dbReference>
<evidence type="ECO:0000256" key="7">
    <source>
        <dbReference type="SAM" id="Phobius"/>
    </source>
</evidence>
<keyword evidence="3 6" id="KW-0720">Serine protease</keyword>
<dbReference type="AlphaFoldDB" id="A0A2U9B532"/>
<dbReference type="InterPro" id="IPR043504">
    <property type="entry name" value="Peptidase_S1_PA_chymotrypsin"/>
</dbReference>
<keyword evidence="4" id="KW-1015">Disulfide bond</keyword>
<proteinExistence type="predicted"/>
<dbReference type="CDD" id="cd00112">
    <property type="entry name" value="LDLa"/>
    <property type="match status" value="1"/>
</dbReference>
<accession>A0A2U9B532</accession>
<dbReference type="PRINTS" id="PR00722">
    <property type="entry name" value="CHYMOTRYPSIN"/>
</dbReference>
<dbReference type="SUPFAM" id="SSF56487">
    <property type="entry name" value="SRCR-like"/>
    <property type="match status" value="1"/>
</dbReference>
<feature type="transmembrane region" description="Helical" evidence="7">
    <location>
        <begin position="80"/>
        <end position="102"/>
    </location>
</feature>
<keyword evidence="5" id="KW-0325">Glycoprotein</keyword>
<dbReference type="InterPro" id="IPR033116">
    <property type="entry name" value="TRYPSIN_SER"/>
</dbReference>
<evidence type="ECO:0000256" key="5">
    <source>
        <dbReference type="ARBA" id="ARBA00023180"/>
    </source>
</evidence>
<keyword evidence="10" id="KW-1185">Reference proteome</keyword>
<keyword evidence="7" id="KW-0472">Membrane</keyword>
<reference evidence="9 10" key="1">
    <citation type="submission" date="2017-12" db="EMBL/GenBank/DDBJ databases">
        <title>Integrating genomic resources of turbot (Scophthalmus maximus) in depth evaluation of genetic and physical mapping variation across individuals.</title>
        <authorList>
            <person name="Martinez P."/>
        </authorList>
    </citation>
    <scope>NUCLEOTIDE SEQUENCE [LARGE SCALE GENOMIC DNA]</scope>
</reference>
<feature type="domain" description="Peptidase S1" evidence="8">
    <location>
        <begin position="255"/>
        <end position="490"/>
    </location>
</feature>
<dbReference type="InterPro" id="IPR001190">
    <property type="entry name" value="SRCR"/>
</dbReference>
<dbReference type="PROSITE" id="PS00135">
    <property type="entry name" value="TRYPSIN_SER"/>
    <property type="match status" value="1"/>
</dbReference>
<keyword evidence="7" id="KW-1133">Transmembrane helix</keyword>
<dbReference type="InterPro" id="IPR036055">
    <property type="entry name" value="LDL_receptor-like_sf"/>
</dbReference>
<dbReference type="Pfam" id="PF15494">
    <property type="entry name" value="SRCR_2"/>
    <property type="match status" value="1"/>
</dbReference>
<sequence length="561" mass="61096">MAKHDPNEAPPPYYSVAVHTLPPLKPYEEVVYGVGLGLTPPSQPRYIPQYAPPVAVPIVTRSGTPPSHKKKRCCESNAQCYGGSGGVFLVLAMLALAIWLGVRYGTSLATVAMLYGDDDYYSGEMLLPKYDTCPNDTVHCDGIKDCQLGTDETNCVRFGEDNGLQVKTAQDGRFLPVCYKGWDQSYAEQTCAQLGFRKPFVTKAKKPHASVGLTLTSKSSLPIQGRVKVSPSCPDQEIVSLQCVDCGKQQSTSRIIGGSVAKTGQWPWQLSLHFRGSHVCGGVLISPDFVLTAAHCFPRGNSMTLSAKNWKVYAGVVSLKSLPHPYLVKKILLSENYDNKTNDQDVALLKLASPVAFNNKVQPVCLPTTGQQFPQGTKCWTSGFGTTEAGSGIVSNDLMEVTVDIIDTPVCNSRHVYGGSVTRNMLCAGDLNGGKDSCQGDSGGPLVCQADDLWYLVGITSWGSGCGDKNKPGVYTKVSSVMPWIHREMQFPAGTPKNSRFSSLNCHDISGRVTLERENEESNSDEGMREILRKKKELVLFCQGIQHLHSSNTRRQAPRFQ</sequence>
<keyword evidence="2 6" id="KW-0378">Hydrolase</keyword>
<dbReference type="Gene3D" id="2.40.10.10">
    <property type="entry name" value="Trypsin-like serine proteases"/>
    <property type="match status" value="1"/>
</dbReference>
<evidence type="ECO:0000259" key="8">
    <source>
        <dbReference type="PROSITE" id="PS50240"/>
    </source>
</evidence>
<dbReference type="Proteomes" id="UP000246464">
    <property type="component" value="Chromosome 3"/>
</dbReference>
<dbReference type="InterPro" id="IPR002172">
    <property type="entry name" value="LDrepeatLR_classA_rpt"/>
</dbReference>
<dbReference type="InterPro" id="IPR001254">
    <property type="entry name" value="Trypsin_dom"/>
</dbReference>
<dbReference type="InterPro" id="IPR009003">
    <property type="entry name" value="Peptidase_S1_PA"/>
</dbReference>
<name>A0A2U9B532_SCOMX</name>
<keyword evidence="1 6" id="KW-0645">Protease</keyword>
<dbReference type="GO" id="GO:0004252">
    <property type="term" value="F:serine-type endopeptidase activity"/>
    <property type="evidence" value="ECO:0007669"/>
    <property type="project" value="InterPro"/>
</dbReference>
<dbReference type="InterPro" id="IPR001314">
    <property type="entry name" value="Peptidase_S1A"/>
</dbReference>
<dbReference type="Gene3D" id="3.10.250.10">
    <property type="entry name" value="SRCR-like domain"/>
    <property type="match status" value="1"/>
</dbReference>
<dbReference type="FunFam" id="2.40.10.10:FF:000003">
    <property type="entry name" value="Transmembrane serine protease 3"/>
    <property type="match status" value="1"/>
</dbReference>
<gene>
    <name evidence="9" type="ORF">SMAX5B_013501</name>
</gene>
<evidence type="ECO:0000256" key="2">
    <source>
        <dbReference type="ARBA" id="ARBA00022801"/>
    </source>
</evidence>
<dbReference type="Pfam" id="PF00089">
    <property type="entry name" value="Trypsin"/>
    <property type="match status" value="1"/>
</dbReference>
<dbReference type="PROSITE" id="PS00134">
    <property type="entry name" value="TRYPSIN_HIS"/>
    <property type="match status" value="1"/>
</dbReference>
<dbReference type="SMART" id="SM00020">
    <property type="entry name" value="Tryp_SPc"/>
    <property type="match status" value="1"/>
</dbReference>
<dbReference type="PANTHER" id="PTHR24252:SF27">
    <property type="entry name" value="TRANSMEMBRANE PROTEASE SERINE 3-LIKE"/>
    <property type="match status" value="1"/>
</dbReference>
<evidence type="ECO:0000313" key="10">
    <source>
        <dbReference type="Proteomes" id="UP000246464"/>
    </source>
</evidence>
<evidence type="ECO:0000256" key="3">
    <source>
        <dbReference type="ARBA" id="ARBA00022825"/>
    </source>
</evidence>
<dbReference type="CDD" id="cd00190">
    <property type="entry name" value="Tryp_SPc"/>
    <property type="match status" value="1"/>
</dbReference>
<organism evidence="9 10">
    <name type="scientific">Scophthalmus maximus</name>
    <name type="common">Turbot</name>
    <name type="synonym">Psetta maxima</name>
    <dbReference type="NCBI Taxonomy" id="52904"/>
    <lineage>
        <taxon>Eukaryota</taxon>
        <taxon>Metazoa</taxon>
        <taxon>Chordata</taxon>
        <taxon>Craniata</taxon>
        <taxon>Vertebrata</taxon>
        <taxon>Euteleostomi</taxon>
        <taxon>Actinopterygii</taxon>
        <taxon>Neopterygii</taxon>
        <taxon>Teleostei</taxon>
        <taxon>Neoteleostei</taxon>
        <taxon>Acanthomorphata</taxon>
        <taxon>Carangaria</taxon>
        <taxon>Pleuronectiformes</taxon>
        <taxon>Pleuronectoidei</taxon>
        <taxon>Scophthalmidae</taxon>
        <taxon>Scophthalmus</taxon>
    </lineage>
</organism>
<dbReference type="InterPro" id="IPR018114">
    <property type="entry name" value="TRYPSIN_HIS"/>
</dbReference>